<protein>
    <recommendedName>
        <fullName evidence="1">Reverse transcriptase Ty1/copia-type domain-containing protein</fullName>
    </recommendedName>
</protein>
<dbReference type="Proteomes" id="UP001497623">
    <property type="component" value="Unassembled WGS sequence"/>
</dbReference>
<dbReference type="Pfam" id="PF07727">
    <property type="entry name" value="RVT_2"/>
    <property type="match status" value="1"/>
</dbReference>
<reference evidence="2 3" key="1">
    <citation type="submission" date="2024-05" db="EMBL/GenBank/DDBJ databases">
        <authorList>
            <person name="Wallberg A."/>
        </authorList>
    </citation>
    <scope>NUCLEOTIDE SEQUENCE [LARGE SCALE GENOMIC DNA]</scope>
</reference>
<evidence type="ECO:0000313" key="2">
    <source>
        <dbReference type="EMBL" id="CAL4126344.1"/>
    </source>
</evidence>
<evidence type="ECO:0000313" key="3">
    <source>
        <dbReference type="Proteomes" id="UP001497623"/>
    </source>
</evidence>
<accession>A0AAV2RLH9</accession>
<proteinExistence type="predicted"/>
<feature type="domain" description="Reverse transcriptase Ty1/copia-type" evidence="1">
    <location>
        <begin position="84"/>
        <end position="190"/>
    </location>
</feature>
<name>A0AAV2RLH9_MEGNR</name>
<dbReference type="EMBL" id="CAXKWB010024472">
    <property type="protein sequence ID" value="CAL4126344.1"/>
    <property type="molecule type" value="Genomic_DNA"/>
</dbReference>
<dbReference type="AlphaFoldDB" id="A0AAV2RLH9"/>
<sequence>MILMYIIIIDPNGKENPERYGLPINVNDDDYNNFYENIKINNFRVKCYGVTSIPDNYNQAINSHEKERWQQAMDEEWQSLITHETFTYVNRPNDKTIIPSRWVYTVKNEVDGSIRYKARWVGKGFAQTWGVNYHDTYAPMSRMTTIRIMMQLTIQNGYIAHQLDISTAYLNAELDCEIYIEPPKGYCQDDSQVC</sequence>
<gene>
    <name evidence="2" type="ORF">MNOR_LOCUS25526</name>
</gene>
<evidence type="ECO:0000259" key="1">
    <source>
        <dbReference type="Pfam" id="PF07727"/>
    </source>
</evidence>
<organism evidence="2 3">
    <name type="scientific">Meganyctiphanes norvegica</name>
    <name type="common">Northern krill</name>
    <name type="synonym">Thysanopoda norvegica</name>
    <dbReference type="NCBI Taxonomy" id="48144"/>
    <lineage>
        <taxon>Eukaryota</taxon>
        <taxon>Metazoa</taxon>
        <taxon>Ecdysozoa</taxon>
        <taxon>Arthropoda</taxon>
        <taxon>Crustacea</taxon>
        <taxon>Multicrustacea</taxon>
        <taxon>Malacostraca</taxon>
        <taxon>Eumalacostraca</taxon>
        <taxon>Eucarida</taxon>
        <taxon>Euphausiacea</taxon>
        <taxon>Euphausiidae</taxon>
        <taxon>Meganyctiphanes</taxon>
    </lineage>
</organism>
<comment type="caution">
    <text evidence="2">The sequence shown here is derived from an EMBL/GenBank/DDBJ whole genome shotgun (WGS) entry which is preliminary data.</text>
</comment>
<keyword evidence="3" id="KW-1185">Reference proteome</keyword>
<dbReference type="InterPro" id="IPR013103">
    <property type="entry name" value="RVT_2"/>
</dbReference>
<feature type="non-terminal residue" evidence="2">
    <location>
        <position position="194"/>
    </location>
</feature>